<keyword evidence="5 8" id="KW-0812">Transmembrane</keyword>
<evidence type="ECO:0000256" key="4">
    <source>
        <dbReference type="ARBA" id="ARBA00022544"/>
    </source>
</evidence>
<reference evidence="9 10" key="1">
    <citation type="submission" date="2013-06" db="EMBL/GenBank/DDBJ databases">
        <title>Complete genome sequence of Paenibacillus mucilaginosus K02.</title>
        <authorList>
            <person name="Xiao B."/>
            <person name="Sun L."/>
            <person name="Xiao L."/>
            <person name="Lian B."/>
        </authorList>
    </citation>
    <scope>NUCLEOTIDE SEQUENCE [LARGE SCALE GENOMIC DNA]</scope>
    <source>
        <strain evidence="9 10">K02</strain>
    </source>
</reference>
<dbReference type="AlphaFoldDB" id="I0BMX7"/>
<evidence type="ECO:0000256" key="5">
    <source>
        <dbReference type="ARBA" id="ARBA00022692"/>
    </source>
</evidence>
<feature type="transmembrane region" description="Helical" evidence="8">
    <location>
        <begin position="317"/>
        <end position="337"/>
    </location>
</feature>
<dbReference type="Pfam" id="PF03845">
    <property type="entry name" value="Spore_permease"/>
    <property type="match status" value="1"/>
</dbReference>
<comment type="subcellular location">
    <subcellularLocation>
        <location evidence="1">Membrane</location>
        <topology evidence="1">Multi-pass membrane protein</topology>
    </subcellularLocation>
</comment>
<dbReference type="NCBIfam" id="TIGR00912">
    <property type="entry name" value="2A0309"/>
    <property type="match status" value="1"/>
</dbReference>
<evidence type="ECO:0000256" key="2">
    <source>
        <dbReference type="ARBA" id="ARBA00007998"/>
    </source>
</evidence>
<dbReference type="PANTHER" id="PTHR34975:SF2">
    <property type="entry name" value="SPORE GERMINATION PROTEIN A2"/>
    <property type="match status" value="1"/>
</dbReference>
<organism evidence="9 10">
    <name type="scientific">Paenibacillus mucilaginosus K02</name>
    <dbReference type="NCBI Taxonomy" id="997761"/>
    <lineage>
        <taxon>Bacteria</taxon>
        <taxon>Bacillati</taxon>
        <taxon>Bacillota</taxon>
        <taxon>Bacilli</taxon>
        <taxon>Bacillales</taxon>
        <taxon>Paenibacillaceae</taxon>
        <taxon>Paenibacillus</taxon>
    </lineage>
</organism>
<feature type="transmembrane region" description="Helical" evidence="8">
    <location>
        <begin position="289"/>
        <end position="305"/>
    </location>
</feature>
<evidence type="ECO:0000313" key="10">
    <source>
        <dbReference type="Proteomes" id="UP000007392"/>
    </source>
</evidence>
<evidence type="ECO:0000256" key="6">
    <source>
        <dbReference type="ARBA" id="ARBA00022989"/>
    </source>
</evidence>
<evidence type="ECO:0000256" key="7">
    <source>
        <dbReference type="ARBA" id="ARBA00023136"/>
    </source>
</evidence>
<feature type="transmembrane region" description="Helical" evidence="8">
    <location>
        <begin position="66"/>
        <end position="84"/>
    </location>
</feature>
<evidence type="ECO:0008006" key="11">
    <source>
        <dbReference type="Google" id="ProtNLM"/>
    </source>
</evidence>
<dbReference type="GO" id="GO:0016020">
    <property type="term" value="C:membrane"/>
    <property type="evidence" value="ECO:0007669"/>
    <property type="project" value="UniProtKB-SubCell"/>
</dbReference>
<dbReference type="InterPro" id="IPR004761">
    <property type="entry name" value="Spore_GerAB"/>
</dbReference>
<feature type="transmembrane region" description="Helical" evidence="8">
    <location>
        <begin position="252"/>
        <end position="277"/>
    </location>
</feature>
<comment type="similarity">
    <text evidence="2">Belongs to the amino acid-polyamine-organocation (APC) superfamily. Spore germination protein (SGP) (TC 2.A.3.9) family.</text>
</comment>
<dbReference type="HOGENOM" id="CLU_047547_1_2_9"/>
<sequence>MGAMYTFDSTLISVQAQAIGAGKQQVWISHIIAAALIAASLWLFSRAASRFPDKTLLEAMVYQRPAAGRMMALLFMAFIFFVLCHDIRMMTDFSNIILLPLTPLVIIALLVAVTSAVLAMGGLETLGRMTEIYGTILILAVVISAFIISKDVSYSNLEPFFEYDLKGIAQAAWLLLPYFGEIIIIPLIVSFPAGTSFRTLMASLSLGTGFLLLLSMLDLLSIGVPVVSKLMYPSHEMVRQIRMTDFLDRFDLVLVGIWLPTMFVKIGYSIFALCYGWKLVLGSRSGRPYVPSVALLAFVCSFWFFENAVQLVDFNRIWPAYAIFFQLLLPVLLFFLLRKRKKEEALPPEGEAARMPGS</sequence>
<feature type="transmembrane region" description="Helical" evidence="8">
    <location>
        <begin position="96"/>
        <end position="120"/>
    </location>
</feature>
<evidence type="ECO:0000313" key="9">
    <source>
        <dbReference type="EMBL" id="AFH63724.1"/>
    </source>
</evidence>
<dbReference type="EMBL" id="CP003422">
    <property type="protein sequence ID" value="AFH63724.1"/>
    <property type="molecule type" value="Genomic_DNA"/>
</dbReference>
<keyword evidence="6 8" id="KW-1133">Transmembrane helix</keyword>
<keyword evidence="7 8" id="KW-0472">Membrane</keyword>
<feature type="transmembrane region" description="Helical" evidence="8">
    <location>
        <begin position="27"/>
        <end position="45"/>
    </location>
</feature>
<evidence type="ECO:0000256" key="3">
    <source>
        <dbReference type="ARBA" id="ARBA00022448"/>
    </source>
</evidence>
<dbReference type="KEGG" id="pmw:B2K_24065"/>
<dbReference type="PANTHER" id="PTHR34975">
    <property type="entry name" value="SPORE GERMINATION PROTEIN A2"/>
    <property type="match status" value="1"/>
</dbReference>
<feature type="transmembrane region" description="Helical" evidence="8">
    <location>
        <begin position="132"/>
        <end position="148"/>
    </location>
</feature>
<accession>I0BMX7</accession>
<keyword evidence="4" id="KW-0309">Germination</keyword>
<proteinExistence type="inferred from homology"/>
<gene>
    <name evidence="9" type="ORF">B2K_24065</name>
</gene>
<dbReference type="PATRIC" id="fig|997761.3.peg.4768"/>
<evidence type="ECO:0000256" key="1">
    <source>
        <dbReference type="ARBA" id="ARBA00004141"/>
    </source>
</evidence>
<protein>
    <recommendedName>
        <fullName evidence="11">Spore germination protein</fullName>
    </recommendedName>
</protein>
<evidence type="ECO:0000256" key="8">
    <source>
        <dbReference type="SAM" id="Phobius"/>
    </source>
</evidence>
<name>I0BMX7_9BACL</name>
<dbReference type="GO" id="GO:0009847">
    <property type="term" value="P:spore germination"/>
    <property type="evidence" value="ECO:0007669"/>
    <property type="project" value="InterPro"/>
</dbReference>
<keyword evidence="3" id="KW-0813">Transport</keyword>
<feature type="transmembrane region" description="Helical" evidence="8">
    <location>
        <begin position="210"/>
        <end position="232"/>
    </location>
</feature>
<dbReference type="Proteomes" id="UP000007392">
    <property type="component" value="Chromosome"/>
</dbReference>
<feature type="transmembrane region" description="Helical" evidence="8">
    <location>
        <begin position="168"/>
        <end position="189"/>
    </location>
</feature>